<evidence type="ECO:0000256" key="1">
    <source>
        <dbReference type="ARBA" id="ARBA00007626"/>
    </source>
</evidence>
<evidence type="ECO:0000256" key="2">
    <source>
        <dbReference type="ARBA" id="ARBA00022737"/>
    </source>
</evidence>
<dbReference type="KEGG" id="soe:110774824"/>
<feature type="repeat" description="PPR" evidence="3">
    <location>
        <begin position="689"/>
        <end position="723"/>
    </location>
</feature>
<feature type="repeat" description="PPR" evidence="3">
    <location>
        <begin position="409"/>
        <end position="443"/>
    </location>
</feature>
<dbReference type="GO" id="GO:0003729">
    <property type="term" value="F:mRNA binding"/>
    <property type="evidence" value="ECO:0007669"/>
    <property type="project" value="TreeGrafter"/>
</dbReference>
<dbReference type="RefSeq" id="XP_021835105.2">
    <property type="nucleotide sequence ID" value="XM_021979413.2"/>
</dbReference>
<feature type="repeat" description="PPR" evidence="3">
    <location>
        <begin position="828"/>
        <end position="862"/>
    </location>
</feature>
<keyword evidence="2" id="KW-0677">Repeat</keyword>
<dbReference type="NCBIfam" id="TIGR00756">
    <property type="entry name" value="PPR"/>
    <property type="match status" value="10"/>
</dbReference>
<evidence type="ECO:0000313" key="5">
    <source>
        <dbReference type="Proteomes" id="UP000813463"/>
    </source>
</evidence>
<feature type="repeat" description="PPR" evidence="3">
    <location>
        <begin position="863"/>
        <end position="897"/>
    </location>
</feature>
<accession>A0A9R0JGW8</accession>
<dbReference type="Pfam" id="PF01535">
    <property type="entry name" value="PPR"/>
    <property type="match status" value="7"/>
</dbReference>
<feature type="repeat" description="PPR" evidence="3">
    <location>
        <begin position="199"/>
        <end position="229"/>
    </location>
</feature>
<reference evidence="5" key="1">
    <citation type="journal article" date="2021" name="Nat. Commun.">
        <title>Genomic analyses provide insights into spinach domestication and the genetic basis of agronomic traits.</title>
        <authorList>
            <person name="Cai X."/>
            <person name="Sun X."/>
            <person name="Xu C."/>
            <person name="Sun H."/>
            <person name="Wang X."/>
            <person name="Ge C."/>
            <person name="Zhang Z."/>
            <person name="Wang Q."/>
            <person name="Fei Z."/>
            <person name="Jiao C."/>
            <person name="Wang Q."/>
        </authorList>
    </citation>
    <scope>NUCLEOTIDE SEQUENCE [LARGE SCALE GENOMIC DNA]</scope>
    <source>
        <strain evidence="5">cv. Varoflay</strain>
    </source>
</reference>
<dbReference type="GeneID" id="110774824"/>
<feature type="region of interest" description="Disordered" evidence="4">
    <location>
        <begin position="85"/>
        <end position="130"/>
    </location>
</feature>
<dbReference type="SUPFAM" id="SSF81901">
    <property type="entry name" value="HCP-like"/>
    <property type="match status" value="2"/>
</dbReference>
<dbReference type="GO" id="GO:0042134">
    <property type="term" value="F:rRNA primary transcript binding"/>
    <property type="evidence" value="ECO:0007669"/>
    <property type="project" value="TreeGrafter"/>
</dbReference>
<feature type="repeat" description="PPR" evidence="3">
    <location>
        <begin position="374"/>
        <end position="408"/>
    </location>
</feature>
<feature type="compositionally biased region" description="Basic and acidic residues" evidence="4">
    <location>
        <begin position="104"/>
        <end position="113"/>
    </location>
</feature>
<dbReference type="PROSITE" id="PS51375">
    <property type="entry name" value="PPR"/>
    <property type="match status" value="10"/>
</dbReference>
<dbReference type="InterPro" id="IPR002885">
    <property type="entry name" value="PPR_rpt"/>
</dbReference>
<dbReference type="PANTHER" id="PTHR47447">
    <property type="entry name" value="OS03G0856100 PROTEIN"/>
    <property type="match status" value="1"/>
</dbReference>
<feature type="repeat" description="PPR" evidence="3">
    <location>
        <begin position="758"/>
        <end position="792"/>
    </location>
</feature>
<dbReference type="PANTHER" id="PTHR47447:SF12">
    <property type="entry name" value="PENTATRICOPEPTIDE REPEAT-CONTAINING PROTEIN ATP4 HOMOLOG, CHLOROPLASTIC"/>
    <property type="match status" value="1"/>
</dbReference>
<comment type="similarity">
    <text evidence="1">Belongs to the PPR family. P subfamily.</text>
</comment>
<reference evidence="6" key="2">
    <citation type="submission" date="2025-08" db="UniProtKB">
        <authorList>
            <consortium name="RefSeq"/>
        </authorList>
    </citation>
    <scope>IDENTIFICATION</scope>
    <source>
        <tissue evidence="6">Leaf</tissue>
    </source>
</reference>
<evidence type="ECO:0000256" key="3">
    <source>
        <dbReference type="PROSITE-ProRule" id="PRU00708"/>
    </source>
</evidence>
<name>A0A9R0JGW8_SPIOL</name>
<dbReference type="GO" id="GO:0009570">
    <property type="term" value="C:chloroplast stroma"/>
    <property type="evidence" value="ECO:0007669"/>
    <property type="project" value="TreeGrafter"/>
</dbReference>
<keyword evidence="5" id="KW-1185">Reference proteome</keyword>
<dbReference type="Gene3D" id="1.25.40.10">
    <property type="entry name" value="Tetratricopeptide repeat domain"/>
    <property type="match status" value="5"/>
</dbReference>
<dbReference type="GO" id="GO:0005675">
    <property type="term" value="C:transcription factor TFIIH holo complex"/>
    <property type="evidence" value="ECO:0000318"/>
    <property type="project" value="GO_Central"/>
</dbReference>
<dbReference type="GO" id="GO:0006357">
    <property type="term" value="P:regulation of transcription by RNA polymerase II"/>
    <property type="evidence" value="ECO:0000318"/>
    <property type="project" value="GO_Central"/>
</dbReference>
<feature type="repeat" description="PPR" evidence="3">
    <location>
        <begin position="235"/>
        <end position="269"/>
    </location>
</feature>
<evidence type="ECO:0000256" key="4">
    <source>
        <dbReference type="SAM" id="MobiDB-lite"/>
    </source>
</evidence>
<dbReference type="InterPro" id="IPR011990">
    <property type="entry name" value="TPR-like_helical_dom_sf"/>
</dbReference>
<gene>
    <name evidence="6" type="primary">LOC110774824</name>
</gene>
<organism evidence="5 6">
    <name type="scientific">Spinacia oleracea</name>
    <name type="common">Spinach</name>
    <dbReference type="NCBI Taxonomy" id="3562"/>
    <lineage>
        <taxon>Eukaryota</taxon>
        <taxon>Viridiplantae</taxon>
        <taxon>Streptophyta</taxon>
        <taxon>Embryophyta</taxon>
        <taxon>Tracheophyta</taxon>
        <taxon>Spermatophyta</taxon>
        <taxon>Magnoliopsida</taxon>
        <taxon>eudicotyledons</taxon>
        <taxon>Gunneridae</taxon>
        <taxon>Pentapetalae</taxon>
        <taxon>Caryophyllales</taxon>
        <taxon>Chenopodiaceae</taxon>
        <taxon>Chenopodioideae</taxon>
        <taxon>Anserineae</taxon>
        <taxon>Spinacia</taxon>
    </lineage>
</organism>
<feature type="repeat" description="PPR" evidence="3">
    <location>
        <begin position="339"/>
        <end position="373"/>
    </location>
</feature>
<dbReference type="Proteomes" id="UP000813463">
    <property type="component" value="Chromosome 2"/>
</dbReference>
<proteinExistence type="inferred from homology"/>
<protein>
    <submittedName>
        <fullName evidence="6">Pentatricopeptide repeat-containing protein At4g30825, chloroplastic</fullName>
    </submittedName>
</protein>
<feature type="repeat" description="PPR" evidence="3">
    <location>
        <begin position="793"/>
        <end position="827"/>
    </location>
</feature>
<dbReference type="AlphaFoldDB" id="A0A9R0JGW8"/>
<dbReference type="GO" id="GO:0045727">
    <property type="term" value="P:positive regulation of translation"/>
    <property type="evidence" value="ECO:0007669"/>
    <property type="project" value="TreeGrafter"/>
</dbReference>
<dbReference type="Pfam" id="PF13041">
    <property type="entry name" value="PPR_2"/>
    <property type="match status" value="4"/>
</dbReference>
<sequence>MASLHFSFSLEFHEQNKLKFYPSSVQLFDRSSVTHFLNTANGSGFGIIFAVSKLNHVKASRFDSELVENSVNVGKVDSNVISFGNDLGDEDSTPVNRNSPSRRRVVDARDTGKRFRGGGGGVSESRKEKQSLKKLDDVGKCNQKEEDVCGELDVSIYGIRPESSVASFNKILKGLERGEDRKALKIFNWMRSNGKLLGNAIAYNLVLRVLGRRGDWDAAEKLLEEMRLDSKCELQFQVFNTIIYACSKKGVVDIGAKWFRMMLEYDVEPNIATFGMLMSLYQKGWNVEEAEFAFSQMRRLNIRCQSAYSAMITIYTRSGLHTKAEEVIDLLYKDEVVMNLENWLVMLNAYSQQGKLKEAEGILVSMFEAGFPPNIIAYNTLITGYGRISDMDTAEHMFHNLQNVSLEPDETTYRSMIEGWARTGNNEKTKWYYKRLKDLGFTPTSSNLYSLINLQAKHEDEDGAFIILDDMVKMGCQPSSILGFLIQAYEKSGRFDRLPQILRGSLYNHVLNNQTACSILAMAYVKHSLVDDATKLLQLKHWKDPVFEDNLIHLLICSCKELGHLEHAVRIFTGLSKSEDKPNLHILSTMIDIYSIMNQFSDADSTYQLLKSSGLSLDMIAYSVVVRMYVKFGLLEDACYALDEMENHTNIIPDIYLFRDMLRVYQRCNKQDKLADLYYMILKSGVNWDQEMYNCVINCCAHALPVDELSKLFDEMIQKGFTPNTITYNVMLDVYGKSKFFLKARKVFWMAKKQGSADVITYNTLIAAYGQDKDLKKMTKTVQLMQFNGFDVSLEAYNCMLAAYGKQRQMEKLRDVLQSLKESSYTSDQYTYNTLMNIYGEQRWIEEVAAVLEELKEYGPGPDLCSYNTLIKAYGIAGMVEEAVAVIKEMRDNGVDPDRITYLNLITAMRRNDKFLEAVRWSLWMKQMGIS</sequence>
<dbReference type="GO" id="GO:0006281">
    <property type="term" value="P:DNA repair"/>
    <property type="evidence" value="ECO:0000318"/>
    <property type="project" value="GO_Central"/>
</dbReference>
<evidence type="ECO:0000313" key="6">
    <source>
        <dbReference type="RefSeq" id="XP_021835105.2"/>
    </source>
</evidence>